<keyword evidence="4" id="KW-1185">Reference proteome</keyword>
<comment type="caution">
    <text evidence="3">The sequence shown here is derived from an EMBL/GenBank/DDBJ whole genome shotgun (WGS) entry which is preliminary data.</text>
</comment>
<organism evidence="3 4">
    <name type="scientific">Escallonia herrerae</name>
    <dbReference type="NCBI Taxonomy" id="1293975"/>
    <lineage>
        <taxon>Eukaryota</taxon>
        <taxon>Viridiplantae</taxon>
        <taxon>Streptophyta</taxon>
        <taxon>Embryophyta</taxon>
        <taxon>Tracheophyta</taxon>
        <taxon>Spermatophyta</taxon>
        <taxon>Magnoliopsida</taxon>
        <taxon>eudicotyledons</taxon>
        <taxon>Gunneridae</taxon>
        <taxon>Pentapetalae</taxon>
        <taxon>asterids</taxon>
        <taxon>campanulids</taxon>
        <taxon>Escalloniales</taxon>
        <taxon>Escalloniaceae</taxon>
        <taxon>Escallonia</taxon>
    </lineage>
</organism>
<dbReference type="Proteomes" id="UP001188597">
    <property type="component" value="Unassembled WGS sequence"/>
</dbReference>
<dbReference type="Pfam" id="PF03634">
    <property type="entry name" value="TCP"/>
    <property type="match status" value="1"/>
</dbReference>
<feature type="region of interest" description="Disordered" evidence="1">
    <location>
        <begin position="1"/>
        <end position="36"/>
    </location>
</feature>
<feature type="compositionally biased region" description="Acidic residues" evidence="1">
    <location>
        <begin position="1"/>
        <end position="12"/>
    </location>
</feature>
<evidence type="ECO:0000256" key="1">
    <source>
        <dbReference type="SAM" id="MobiDB-lite"/>
    </source>
</evidence>
<sequence length="90" mass="9984">MDADMDDEDDDGGGSGMAEVRNNRDPPSSVLSSTYEVGTSFGSSATRFEQKRPWVMEQDDRLGYDRPSKAVDWLINKAKNAIAKLDELPE</sequence>
<feature type="domain" description="TCP" evidence="2">
    <location>
        <begin position="59"/>
        <end position="87"/>
    </location>
</feature>
<feature type="compositionally biased region" description="Polar residues" evidence="1">
    <location>
        <begin position="25"/>
        <end position="36"/>
    </location>
</feature>
<reference evidence="3" key="1">
    <citation type="submission" date="2022-12" db="EMBL/GenBank/DDBJ databases">
        <title>Draft genome assemblies for two species of Escallonia (Escalloniales).</title>
        <authorList>
            <person name="Chanderbali A."/>
            <person name="Dervinis C."/>
            <person name="Anghel I."/>
            <person name="Soltis D."/>
            <person name="Soltis P."/>
            <person name="Zapata F."/>
        </authorList>
    </citation>
    <scope>NUCLEOTIDE SEQUENCE</scope>
    <source>
        <strain evidence="3">UCBG64.0493</strain>
        <tissue evidence="3">Leaf</tissue>
    </source>
</reference>
<dbReference type="EMBL" id="JAVXUP010001886">
    <property type="protein sequence ID" value="KAK3007253.1"/>
    <property type="molecule type" value="Genomic_DNA"/>
</dbReference>
<name>A0AA88VG39_9ASTE</name>
<evidence type="ECO:0000313" key="3">
    <source>
        <dbReference type="EMBL" id="KAK3007253.1"/>
    </source>
</evidence>
<proteinExistence type="predicted"/>
<evidence type="ECO:0000313" key="4">
    <source>
        <dbReference type="Proteomes" id="UP001188597"/>
    </source>
</evidence>
<accession>A0AA88VG39</accession>
<dbReference type="InterPro" id="IPR017887">
    <property type="entry name" value="TF_TCP_subgr"/>
</dbReference>
<evidence type="ECO:0000259" key="2">
    <source>
        <dbReference type="Pfam" id="PF03634"/>
    </source>
</evidence>
<dbReference type="AlphaFoldDB" id="A0AA88VG39"/>
<gene>
    <name evidence="3" type="ORF">RJ639_016153</name>
</gene>
<protein>
    <recommendedName>
        <fullName evidence="2">TCP domain-containing protein</fullName>
    </recommendedName>
</protein>